<reference evidence="1 2" key="1">
    <citation type="submission" date="2013-11" db="EMBL/GenBank/DDBJ databases">
        <title>The Genome Sequence of Phytophthora parasitica P1976.</title>
        <authorList>
            <consortium name="The Broad Institute Genomics Platform"/>
            <person name="Russ C."/>
            <person name="Tyler B."/>
            <person name="Panabieres F."/>
            <person name="Shan W."/>
            <person name="Tripathy S."/>
            <person name="Grunwald N."/>
            <person name="Machado M."/>
            <person name="Johnson C.S."/>
            <person name="Walker B."/>
            <person name="Young S."/>
            <person name="Zeng Q."/>
            <person name="Gargeya S."/>
            <person name="Fitzgerald M."/>
            <person name="Haas B."/>
            <person name="Abouelleil A."/>
            <person name="Allen A.W."/>
            <person name="Alvarado L."/>
            <person name="Arachchi H.M."/>
            <person name="Berlin A.M."/>
            <person name="Chapman S.B."/>
            <person name="Gainer-Dewar J."/>
            <person name="Goldberg J."/>
            <person name="Griggs A."/>
            <person name="Gujja S."/>
            <person name="Hansen M."/>
            <person name="Howarth C."/>
            <person name="Imamovic A."/>
            <person name="Ireland A."/>
            <person name="Larimer J."/>
            <person name="McCowan C."/>
            <person name="Murphy C."/>
            <person name="Pearson M."/>
            <person name="Poon T.W."/>
            <person name="Priest M."/>
            <person name="Roberts A."/>
            <person name="Saif S."/>
            <person name="Shea T."/>
            <person name="Sisk P."/>
            <person name="Sykes S."/>
            <person name="Wortman J."/>
            <person name="Nusbaum C."/>
            <person name="Birren B."/>
        </authorList>
    </citation>
    <scope>NUCLEOTIDE SEQUENCE [LARGE SCALE GENOMIC DNA]</scope>
    <source>
        <strain evidence="1 2">P1976</strain>
    </source>
</reference>
<proteinExistence type="predicted"/>
<dbReference type="AlphaFoldDB" id="A0A080ZF28"/>
<sequence length="38" mass="4450">MNDSPPKKKTKQRSYSVREKLDAVRRMQEVRMEVVATG</sequence>
<dbReference type="EMBL" id="ANJA01003210">
    <property type="protein sequence ID" value="ETO65239.1"/>
    <property type="molecule type" value="Genomic_DNA"/>
</dbReference>
<evidence type="ECO:0000313" key="1">
    <source>
        <dbReference type="EMBL" id="ETO65239.1"/>
    </source>
</evidence>
<comment type="caution">
    <text evidence="1">The sequence shown here is derived from an EMBL/GenBank/DDBJ whole genome shotgun (WGS) entry which is preliminary data.</text>
</comment>
<organism evidence="1 2">
    <name type="scientific">Phytophthora nicotianae P1976</name>
    <dbReference type="NCBI Taxonomy" id="1317066"/>
    <lineage>
        <taxon>Eukaryota</taxon>
        <taxon>Sar</taxon>
        <taxon>Stramenopiles</taxon>
        <taxon>Oomycota</taxon>
        <taxon>Peronosporomycetes</taxon>
        <taxon>Peronosporales</taxon>
        <taxon>Peronosporaceae</taxon>
        <taxon>Phytophthora</taxon>
    </lineage>
</organism>
<accession>A0A080ZF28</accession>
<protein>
    <submittedName>
        <fullName evidence="1">Uncharacterized protein</fullName>
    </submittedName>
</protein>
<name>A0A080ZF28_PHYNI</name>
<gene>
    <name evidence="1" type="ORF">F444_17423</name>
</gene>
<evidence type="ECO:0000313" key="2">
    <source>
        <dbReference type="Proteomes" id="UP000028582"/>
    </source>
</evidence>
<dbReference type="Proteomes" id="UP000028582">
    <property type="component" value="Unassembled WGS sequence"/>
</dbReference>